<reference evidence="1" key="1">
    <citation type="submission" date="2023-08" db="EMBL/GenBank/DDBJ databases">
        <title>Reference Genome Resource for the Citrus Pathogen Phytophthora citrophthora.</title>
        <authorList>
            <person name="Moller H."/>
            <person name="Coetzee B."/>
            <person name="Rose L.J."/>
            <person name="Van Niekerk J.M."/>
        </authorList>
    </citation>
    <scope>NUCLEOTIDE SEQUENCE</scope>
    <source>
        <strain evidence="1">STE-U-9442</strain>
    </source>
</reference>
<accession>A0AAD9LCN1</accession>
<protein>
    <submittedName>
        <fullName evidence="1">Uncharacterized protein</fullName>
    </submittedName>
</protein>
<organism evidence="1 2">
    <name type="scientific">Phytophthora citrophthora</name>
    <dbReference type="NCBI Taxonomy" id="4793"/>
    <lineage>
        <taxon>Eukaryota</taxon>
        <taxon>Sar</taxon>
        <taxon>Stramenopiles</taxon>
        <taxon>Oomycota</taxon>
        <taxon>Peronosporomycetes</taxon>
        <taxon>Peronosporales</taxon>
        <taxon>Peronosporaceae</taxon>
        <taxon>Phytophthora</taxon>
    </lineage>
</organism>
<dbReference type="Proteomes" id="UP001259832">
    <property type="component" value="Unassembled WGS sequence"/>
</dbReference>
<sequence length="159" mass="18091">MVGEVRASTRGNFPPEFGVPFENGTSFFPNLKRDDCIGVLYSSTSVYSHPKELGCHQAQIHKTLLEYTLSHTAQQCVRESCTAIETVELCFLSCPALNEMWRSLWAPWSEISSAALDWWLPLFLKPSDLKLEWRLGHKTLLVLWRVHTAIVFHAMGTPK</sequence>
<keyword evidence="2" id="KW-1185">Reference proteome</keyword>
<evidence type="ECO:0000313" key="1">
    <source>
        <dbReference type="EMBL" id="KAK1931550.1"/>
    </source>
</evidence>
<dbReference type="EMBL" id="JASMQC010000033">
    <property type="protein sequence ID" value="KAK1931550.1"/>
    <property type="molecule type" value="Genomic_DNA"/>
</dbReference>
<proteinExistence type="predicted"/>
<comment type="caution">
    <text evidence="1">The sequence shown here is derived from an EMBL/GenBank/DDBJ whole genome shotgun (WGS) entry which is preliminary data.</text>
</comment>
<gene>
    <name evidence="1" type="ORF">P3T76_012879</name>
</gene>
<name>A0AAD9LCN1_9STRA</name>
<dbReference type="AlphaFoldDB" id="A0AAD9LCN1"/>
<evidence type="ECO:0000313" key="2">
    <source>
        <dbReference type="Proteomes" id="UP001259832"/>
    </source>
</evidence>